<protein>
    <submittedName>
        <fullName evidence="2">Uncharacterized protein</fullName>
    </submittedName>
</protein>
<comment type="caution">
    <text evidence="2">The sequence shown here is derived from an EMBL/GenBank/DDBJ whole genome shotgun (WGS) entry which is preliminary data.</text>
</comment>
<evidence type="ECO:0000256" key="1">
    <source>
        <dbReference type="SAM" id="Phobius"/>
    </source>
</evidence>
<feature type="transmembrane region" description="Helical" evidence="1">
    <location>
        <begin position="72"/>
        <end position="95"/>
    </location>
</feature>
<gene>
    <name evidence="2" type="ORF">A3860_08100</name>
</gene>
<reference evidence="2 3" key="1">
    <citation type="submission" date="2016-03" db="EMBL/GenBank/DDBJ databases">
        <title>Niastella vici sp. nov., isolated from farmland soil.</title>
        <authorList>
            <person name="Chen L."/>
            <person name="Wang D."/>
            <person name="Yang S."/>
            <person name="Wang G."/>
        </authorList>
    </citation>
    <scope>NUCLEOTIDE SEQUENCE [LARGE SCALE GENOMIC DNA]</scope>
    <source>
        <strain evidence="2 3">DJ57</strain>
    </source>
</reference>
<keyword evidence="1" id="KW-0472">Membrane</keyword>
<dbReference type="STRING" id="1703345.A3860_08100"/>
<evidence type="ECO:0000313" key="2">
    <source>
        <dbReference type="EMBL" id="OQP58271.1"/>
    </source>
</evidence>
<dbReference type="EMBL" id="LVYD01000102">
    <property type="protein sequence ID" value="OQP58271.1"/>
    <property type="molecule type" value="Genomic_DNA"/>
</dbReference>
<organism evidence="2 3">
    <name type="scientific">Niastella vici</name>
    <dbReference type="NCBI Taxonomy" id="1703345"/>
    <lineage>
        <taxon>Bacteria</taxon>
        <taxon>Pseudomonadati</taxon>
        <taxon>Bacteroidota</taxon>
        <taxon>Chitinophagia</taxon>
        <taxon>Chitinophagales</taxon>
        <taxon>Chitinophagaceae</taxon>
        <taxon>Niastella</taxon>
    </lineage>
</organism>
<feature type="transmembrane region" description="Helical" evidence="1">
    <location>
        <begin position="115"/>
        <end position="132"/>
    </location>
</feature>
<keyword evidence="3" id="KW-1185">Reference proteome</keyword>
<proteinExistence type="predicted"/>
<dbReference type="AlphaFoldDB" id="A0A1V9FJ12"/>
<keyword evidence="1" id="KW-1133">Transmembrane helix</keyword>
<feature type="transmembrane region" description="Helical" evidence="1">
    <location>
        <begin position="26"/>
        <end position="51"/>
    </location>
</feature>
<evidence type="ECO:0000313" key="3">
    <source>
        <dbReference type="Proteomes" id="UP000192796"/>
    </source>
</evidence>
<accession>A0A1V9FJ12</accession>
<name>A0A1V9FJ12_9BACT</name>
<keyword evidence="1" id="KW-0812">Transmembrane</keyword>
<sequence length="249" mass="28545">MWLLLLGEPNPRTMPEDQIPLSGTNLAYTIATILFALSLISERIANLYKLYWRNLRNKRTAIGEEKLRERKVMWTALVCGWIVAVIGGADLFTLLSSGKLIDIFNAGLPGKFRSYIGFFLSGIFISLGSKFWHDMLDIVLQFSNLKKFQADQQQQETQITQTQTASNRARFEKILIEKTANVLPRLQQLEGFSGYDVNSENGQMTVQLKFLNKLPDGTDKEWIYNYYEPDTVIFENLNNNVFLNATQSR</sequence>
<dbReference type="Proteomes" id="UP000192796">
    <property type="component" value="Unassembled WGS sequence"/>
</dbReference>